<gene>
    <name evidence="3 4" type="primary">LOC129345310</name>
</gene>
<accession>A0AA97LK40</accession>
<sequence length="308" mass="34041">MWSVHPRSVPLPALPFIQLRGFSSRSERSPSLTMTALLPRPFSQIKGNSTALLGRCEDGAGAVISSGLARREDRLAVTPKRIFKSFLWGVQNAEAEQLGPGFLSWFCPESICKQRVHFQEGSVSRTQFWLLWVIARDAGLVGLGRMMLVLGRVLHTGTELEREKCPGCFHGPWRRALPHDGGLFVCVWGGRGVIALEQQLHTRDVSSSLSCLLLFSGNRKALLLVPNKSGLSTASISLSSVPRSSSWKEKEWQKGADSQEGKEGRKCLDKGQPGEEPRARETPWRAQGATERFFSKVSWEENVCLSAG</sequence>
<evidence type="ECO:0000313" key="2">
    <source>
        <dbReference type="Proteomes" id="UP001190640"/>
    </source>
</evidence>
<dbReference type="KEGG" id="emc:129345310"/>
<protein>
    <submittedName>
        <fullName evidence="3 4">Uncharacterized protein LOC129345310</fullName>
    </submittedName>
</protein>
<dbReference type="GeneID" id="129345310"/>
<organism evidence="2 3">
    <name type="scientific">Eublepharis macularius</name>
    <name type="common">Leopard gecko</name>
    <name type="synonym">Cyrtodactylus macularius</name>
    <dbReference type="NCBI Taxonomy" id="481883"/>
    <lineage>
        <taxon>Eukaryota</taxon>
        <taxon>Metazoa</taxon>
        <taxon>Chordata</taxon>
        <taxon>Craniata</taxon>
        <taxon>Vertebrata</taxon>
        <taxon>Euteleostomi</taxon>
        <taxon>Lepidosauria</taxon>
        <taxon>Squamata</taxon>
        <taxon>Bifurcata</taxon>
        <taxon>Gekkota</taxon>
        <taxon>Eublepharidae</taxon>
        <taxon>Eublepharinae</taxon>
        <taxon>Eublepharis</taxon>
    </lineage>
</organism>
<dbReference type="RefSeq" id="XP_054858364.1">
    <property type="nucleotide sequence ID" value="XM_055002389.1"/>
</dbReference>
<dbReference type="AlphaFoldDB" id="A0AA97LK40"/>
<name>A0AA97LK40_EUBMA</name>
<dbReference type="RefSeq" id="XP_054858365.1">
    <property type="nucleotide sequence ID" value="XM_055002390.1"/>
</dbReference>
<evidence type="ECO:0000256" key="1">
    <source>
        <dbReference type="SAM" id="MobiDB-lite"/>
    </source>
</evidence>
<reference evidence="3 4" key="1">
    <citation type="submission" date="2025-04" db="UniProtKB">
        <authorList>
            <consortium name="RefSeq"/>
        </authorList>
    </citation>
    <scope>IDENTIFICATION</scope>
    <source>
        <tissue evidence="3 4">Blood</tissue>
    </source>
</reference>
<evidence type="ECO:0000313" key="4">
    <source>
        <dbReference type="RefSeq" id="XP_054858365.1"/>
    </source>
</evidence>
<feature type="region of interest" description="Disordered" evidence="1">
    <location>
        <begin position="247"/>
        <end position="287"/>
    </location>
</feature>
<evidence type="ECO:0000313" key="3">
    <source>
        <dbReference type="RefSeq" id="XP_054858364.1"/>
    </source>
</evidence>
<keyword evidence="2" id="KW-1185">Reference proteome</keyword>
<feature type="compositionally biased region" description="Basic and acidic residues" evidence="1">
    <location>
        <begin position="247"/>
        <end position="283"/>
    </location>
</feature>
<proteinExistence type="predicted"/>
<dbReference type="Proteomes" id="UP001190640">
    <property type="component" value="Chromosome 18"/>
</dbReference>